<proteinExistence type="inferred from homology"/>
<evidence type="ECO:0000256" key="6">
    <source>
        <dbReference type="ARBA" id="ARBA00022801"/>
    </source>
</evidence>
<evidence type="ECO:0000256" key="8">
    <source>
        <dbReference type="PROSITE-ProRule" id="PRU01393"/>
    </source>
</evidence>
<protein>
    <recommendedName>
        <fullName evidence="3">ubiquitinyl hydrolase 1</fullName>
        <ecNumber evidence="3">3.4.19.12</ecNumber>
    </recommendedName>
</protein>
<comment type="similarity">
    <text evidence="2 8">Belongs to the peptidase C12 family.</text>
</comment>
<reference evidence="10" key="1">
    <citation type="submission" date="2023-08" db="EMBL/GenBank/DDBJ databases">
        <title>A de novo genome assembly of Solanum verrucosum Schlechtendal, a Mexican diploid species geographically isolated from the other diploid A-genome species in potato relatives.</title>
        <authorList>
            <person name="Hosaka K."/>
        </authorList>
    </citation>
    <scope>NUCLEOTIDE SEQUENCE</scope>
    <source>
        <tissue evidence="10">Young leaves</tissue>
    </source>
</reference>
<name>A0AAF0TKE3_SOLVR</name>
<comment type="catalytic activity">
    <reaction evidence="1">
        <text>Thiol-dependent hydrolysis of ester, thioester, amide, peptide and isopeptide bonds formed by the C-terminal Gly of ubiquitin (a 76-residue protein attached to proteins as an intracellular targeting signal).</text>
        <dbReference type="EC" id="3.4.19.12"/>
    </reaction>
</comment>
<dbReference type="Pfam" id="PF01088">
    <property type="entry name" value="Peptidase_C12"/>
    <property type="match status" value="1"/>
</dbReference>
<accession>A0AAF0TKE3</accession>
<dbReference type="PANTHER" id="PTHR10589">
    <property type="entry name" value="UBIQUITIN CARBOXYL-TERMINAL HYDROLASE"/>
    <property type="match status" value="1"/>
</dbReference>
<feature type="domain" description="UCH catalytic" evidence="9">
    <location>
        <begin position="1"/>
        <end position="88"/>
    </location>
</feature>
<evidence type="ECO:0000256" key="3">
    <source>
        <dbReference type="ARBA" id="ARBA00012759"/>
    </source>
</evidence>
<dbReference type="AlphaFoldDB" id="A0AAF0TKE3"/>
<dbReference type="InterPro" id="IPR036959">
    <property type="entry name" value="Peptidase_C12_UCH_sf"/>
</dbReference>
<dbReference type="GO" id="GO:0005737">
    <property type="term" value="C:cytoplasm"/>
    <property type="evidence" value="ECO:0007669"/>
    <property type="project" value="TreeGrafter"/>
</dbReference>
<dbReference type="InterPro" id="IPR001578">
    <property type="entry name" value="Peptidase_C12_UCH"/>
</dbReference>
<dbReference type="Proteomes" id="UP001234989">
    <property type="component" value="Chromosome 3"/>
</dbReference>
<evidence type="ECO:0000259" key="9">
    <source>
        <dbReference type="PROSITE" id="PS52048"/>
    </source>
</evidence>
<keyword evidence="5" id="KW-0833">Ubl conjugation pathway</keyword>
<evidence type="ECO:0000313" key="10">
    <source>
        <dbReference type="EMBL" id="WMV19133.1"/>
    </source>
</evidence>
<evidence type="ECO:0000256" key="1">
    <source>
        <dbReference type="ARBA" id="ARBA00000707"/>
    </source>
</evidence>
<organism evidence="10 11">
    <name type="scientific">Solanum verrucosum</name>
    <dbReference type="NCBI Taxonomy" id="315347"/>
    <lineage>
        <taxon>Eukaryota</taxon>
        <taxon>Viridiplantae</taxon>
        <taxon>Streptophyta</taxon>
        <taxon>Embryophyta</taxon>
        <taxon>Tracheophyta</taxon>
        <taxon>Spermatophyta</taxon>
        <taxon>Magnoliopsida</taxon>
        <taxon>eudicotyledons</taxon>
        <taxon>Gunneridae</taxon>
        <taxon>Pentapetalae</taxon>
        <taxon>asterids</taxon>
        <taxon>lamiids</taxon>
        <taxon>Solanales</taxon>
        <taxon>Solanaceae</taxon>
        <taxon>Solanoideae</taxon>
        <taxon>Solaneae</taxon>
        <taxon>Solanum</taxon>
    </lineage>
</organism>
<dbReference type="GO" id="GO:0006511">
    <property type="term" value="P:ubiquitin-dependent protein catabolic process"/>
    <property type="evidence" value="ECO:0007669"/>
    <property type="project" value="InterPro"/>
</dbReference>
<keyword evidence="11" id="KW-1185">Reference proteome</keyword>
<evidence type="ECO:0000256" key="2">
    <source>
        <dbReference type="ARBA" id="ARBA00009326"/>
    </source>
</evidence>
<keyword evidence="6" id="KW-0378">Hydrolase</keyword>
<dbReference type="PANTHER" id="PTHR10589:SF16">
    <property type="entry name" value="UBIQUITIN CARBOXYL-TERMINAL HYDROLASE ISOZYME L5"/>
    <property type="match status" value="1"/>
</dbReference>
<dbReference type="EC" id="3.4.19.12" evidence="3"/>
<dbReference type="PROSITE" id="PS52048">
    <property type="entry name" value="UCH_DOMAIN"/>
    <property type="match status" value="1"/>
</dbReference>
<keyword evidence="7" id="KW-0788">Thiol protease</keyword>
<dbReference type="GO" id="GO:0004843">
    <property type="term" value="F:cysteine-type deubiquitinase activity"/>
    <property type="evidence" value="ECO:0007669"/>
    <property type="project" value="UniProtKB-EC"/>
</dbReference>
<evidence type="ECO:0000313" key="11">
    <source>
        <dbReference type="Proteomes" id="UP001234989"/>
    </source>
</evidence>
<dbReference type="EMBL" id="CP133614">
    <property type="protein sequence ID" value="WMV19133.1"/>
    <property type="molecule type" value="Genomic_DNA"/>
</dbReference>
<evidence type="ECO:0000256" key="7">
    <source>
        <dbReference type="ARBA" id="ARBA00022807"/>
    </source>
</evidence>
<evidence type="ECO:0000256" key="5">
    <source>
        <dbReference type="ARBA" id="ARBA00022786"/>
    </source>
</evidence>
<comment type="caution">
    <text evidence="8">Lacks conserved residue(s) required for the propagation of feature annotation.</text>
</comment>
<sequence length="88" mass="10150">MWGDWEGWAVIMVEELYSLDLDELNSLSEAIRTTHNSFARPEPFVLEEQKTVGKDDDVYHFISYIHVDGVFYELDRLKEGPISLGSAK</sequence>
<gene>
    <name evidence="10" type="ORF">MTR67_012518</name>
</gene>
<dbReference type="Gene3D" id="3.40.532.10">
    <property type="entry name" value="Peptidase C12, ubiquitin carboxyl-terminal hydrolase"/>
    <property type="match status" value="1"/>
</dbReference>
<dbReference type="GO" id="GO:0016579">
    <property type="term" value="P:protein deubiquitination"/>
    <property type="evidence" value="ECO:0007669"/>
    <property type="project" value="TreeGrafter"/>
</dbReference>
<dbReference type="InterPro" id="IPR038765">
    <property type="entry name" value="Papain-like_cys_pep_sf"/>
</dbReference>
<evidence type="ECO:0000256" key="4">
    <source>
        <dbReference type="ARBA" id="ARBA00022670"/>
    </source>
</evidence>
<keyword evidence="4" id="KW-0645">Protease</keyword>
<dbReference type="SUPFAM" id="SSF54001">
    <property type="entry name" value="Cysteine proteinases"/>
    <property type="match status" value="1"/>
</dbReference>